<dbReference type="GO" id="GO:0019706">
    <property type="term" value="F:protein-cysteine S-palmitoyltransferase activity"/>
    <property type="evidence" value="ECO:0007669"/>
    <property type="project" value="UniProtKB-EC"/>
</dbReference>
<evidence type="ECO:0000256" key="3">
    <source>
        <dbReference type="ARBA" id="ARBA00022737"/>
    </source>
</evidence>
<keyword evidence="8" id="KW-0808">Transferase</keyword>
<dbReference type="InParanoid" id="D7FSB4"/>
<evidence type="ECO:0000259" key="10">
    <source>
        <dbReference type="Pfam" id="PF01529"/>
    </source>
</evidence>
<accession>D7FSB4</accession>
<evidence type="ECO:0000256" key="1">
    <source>
        <dbReference type="ARBA" id="ARBA00004141"/>
    </source>
</evidence>
<feature type="transmembrane region" description="Helical" evidence="8">
    <location>
        <begin position="453"/>
        <end position="473"/>
    </location>
</feature>
<keyword evidence="12" id="KW-1185">Reference proteome</keyword>
<feature type="repeat" description="ANK" evidence="7">
    <location>
        <begin position="293"/>
        <end position="325"/>
    </location>
</feature>
<comment type="similarity">
    <text evidence="8">Belongs to the DHHC palmitoyltransferase family.</text>
</comment>
<dbReference type="Pfam" id="PF01529">
    <property type="entry name" value="DHHC"/>
    <property type="match status" value="1"/>
</dbReference>
<comment type="catalytic activity">
    <reaction evidence="8">
        <text>L-cysteinyl-[protein] + hexadecanoyl-CoA = S-hexadecanoyl-L-cysteinyl-[protein] + CoA</text>
        <dbReference type="Rhea" id="RHEA:36683"/>
        <dbReference type="Rhea" id="RHEA-COMP:10131"/>
        <dbReference type="Rhea" id="RHEA-COMP:11032"/>
        <dbReference type="ChEBI" id="CHEBI:29950"/>
        <dbReference type="ChEBI" id="CHEBI:57287"/>
        <dbReference type="ChEBI" id="CHEBI:57379"/>
        <dbReference type="ChEBI" id="CHEBI:74151"/>
        <dbReference type="EC" id="2.3.1.225"/>
    </reaction>
</comment>
<dbReference type="PROSITE" id="PS50216">
    <property type="entry name" value="DHHC"/>
    <property type="match status" value="1"/>
</dbReference>
<dbReference type="AlphaFoldDB" id="D7FSB4"/>
<sequence length="708" mass="75435">MSSFFGSRRAGNQQCRSGQQCSHGNCSSANASASFPAGGALGQPQGSNATTVQPGMELMPTLQQQPGGLAGLPVGGGAGAGGLMGVGNIEESLKGAPPDVLAAAERLSLIAPMMAGAGAGGGGGVMDMDGMANVVRTAPGAESTDTGALSEATIASQLLVAVRTRDVATLRRLCSSTSEHLPAALKRRDGQGHTLMHWAAKSGDVAMLELLANAGCPPNEFSKDPVGMSPLHWAATEGRLRASAWLLGPGGADPEGRDNQGCTALVIAAQYGFVELVIYLSNHGCDPASVDSVGDSALHWAAYKGHVQVLSMLVKAGQDPEGEDVYGQTPLHLAALRGNRDAAEYLVFEAKANVNARDKKNETPLDLALKKKQSSMELFLRTSGAGQSWLSPAVFLKLARTPTLWRAACETGEGLQGAGWPLPLNLVLMGFAMWVTTQRFFGEEFLSLGHDMLLLVSTVSQLLLWLSFFLTWVSNPGFVDPTDPKVSFAFHRRVRVLTGKKADHDHDSDDDLDVEDPTSSLMRLESGAGSVSSSACYTCAIERPLRSRHCRNCRRCVRAFDHHCPFVGNCVGAGNYRWFFLYVIFLVASTVSYTIMCVDWMWHIGLSWAVVVSGSYSFLFAGFGILLFMYHAQLIRQNLTTSEHHMMGRVDYLLAPNYSGQYHNPFDQGCMANCVARFSGTHDTPPPGLVARLRASGGGLGDTSSGVM</sequence>
<evidence type="ECO:0000256" key="9">
    <source>
        <dbReference type="SAM" id="MobiDB-lite"/>
    </source>
</evidence>
<dbReference type="Gene3D" id="1.25.40.20">
    <property type="entry name" value="Ankyrin repeat-containing domain"/>
    <property type="match status" value="1"/>
</dbReference>
<dbReference type="PANTHER" id="PTHR24161">
    <property type="entry name" value="ANK_REP_REGION DOMAIN-CONTAINING PROTEIN-RELATED"/>
    <property type="match status" value="1"/>
</dbReference>
<evidence type="ECO:0000256" key="2">
    <source>
        <dbReference type="ARBA" id="ARBA00022692"/>
    </source>
</evidence>
<reference evidence="11 12" key="1">
    <citation type="journal article" date="2010" name="Nature">
        <title>The Ectocarpus genome and the independent evolution of multicellularity in brown algae.</title>
        <authorList>
            <person name="Cock J.M."/>
            <person name="Sterck L."/>
            <person name="Rouze P."/>
            <person name="Scornet D."/>
            <person name="Allen A.E."/>
            <person name="Amoutzias G."/>
            <person name="Anthouard V."/>
            <person name="Artiguenave F."/>
            <person name="Aury J.M."/>
            <person name="Badger J.H."/>
            <person name="Beszteri B."/>
            <person name="Billiau K."/>
            <person name="Bonnet E."/>
            <person name="Bothwell J.H."/>
            <person name="Bowler C."/>
            <person name="Boyen C."/>
            <person name="Brownlee C."/>
            <person name="Carrano C.J."/>
            <person name="Charrier B."/>
            <person name="Cho G.Y."/>
            <person name="Coelho S.M."/>
            <person name="Collen J."/>
            <person name="Corre E."/>
            <person name="Da Silva C."/>
            <person name="Delage L."/>
            <person name="Delaroque N."/>
            <person name="Dittami S.M."/>
            <person name="Doulbeau S."/>
            <person name="Elias M."/>
            <person name="Farnham G."/>
            <person name="Gachon C.M."/>
            <person name="Gschloessl B."/>
            <person name="Heesch S."/>
            <person name="Jabbari K."/>
            <person name="Jubin C."/>
            <person name="Kawai H."/>
            <person name="Kimura K."/>
            <person name="Kloareg B."/>
            <person name="Kupper F.C."/>
            <person name="Lang D."/>
            <person name="Le Bail A."/>
            <person name="Leblanc C."/>
            <person name="Lerouge P."/>
            <person name="Lohr M."/>
            <person name="Lopez P.J."/>
            <person name="Martens C."/>
            <person name="Maumus F."/>
            <person name="Michel G."/>
            <person name="Miranda-Saavedra D."/>
            <person name="Morales J."/>
            <person name="Moreau H."/>
            <person name="Motomura T."/>
            <person name="Nagasato C."/>
            <person name="Napoli C.A."/>
            <person name="Nelson D.R."/>
            <person name="Nyvall-Collen P."/>
            <person name="Peters A.F."/>
            <person name="Pommier C."/>
            <person name="Potin P."/>
            <person name="Poulain J."/>
            <person name="Quesneville H."/>
            <person name="Read B."/>
            <person name="Rensing S.A."/>
            <person name="Ritter A."/>
            <person name="Rousvoal S."/>
            <person name="Samanta M."/>
            <person name="Samson G."/>
            <person name="Schroeder D.C."/>
            <person name="Segurens B."/>
            <person name="Strittmatter M."/>
            <person name="Tonon T."/>
            <person name="Tregear J.W."/>
            <person name="Valentin K."/>
            <person name="von Dassow P."/>
            <person name="Yamagishi T."/>
            <person name="Van de Peer Y."/>
            <person name="Wincker P."/>
        </authorList>
    </citation>
    <scope>NUCLEOTIDE SEQUENCE [LARGE SCALE GENOMIC DNA]</scope>
    <source>
        <strain evidence="12">Ec32 / CCAP1310/4</strain>
    </source>
</reference>
<feature type="transmembrane region" description="Helical" evidence="8">
    <location>
        <begin position="579"/>
        <end position="602"/>
    </location>
</feature>
<keyword evidence="5 7" id="KW-0040">ANK repeat</keyword>
<dbReference type="InterPro" id="IPR002110">
    <property type="entry name" value="Ankyrin_rpt"/>
</dbReference>
<evidence type="ECO:0000256" key="5">
    <source>
        <dbReference type="ARBA" id="ARBA00023043"/>
    </source>
</evidence>
<keyword evidence="2 8" id="KW-0812">Transmembrane</keyword>
<feature type="repeat" description="ANK" evidence="7">
    <location>
        <begin position="260"/>
        <end position="292"/>
    </location>
</feature>
<dbReference type="SUPFAM" id="SSF48403">
    <property type="entry name" value="Ankyrin repeat"/>
    <property type="match status" value="1"/>
</dbReference>
<dbReference type="EMBL" id="FN648411">
    <property type="protein sequence ID" value="CBJ31055.1"/>
    <property type="molecule type" value="Genomic_DNA"/>
</dbReference>
<dbReference type="OMA" id="FWVGFRY"/>
<feature type="transmembrane region" description="Helical" evidence="8">
    <location>
        <begin position="608"/>
        <end position="630"/>
    </location>
</feature>
<dbReference type="SMART" id="SM00248">
    <property type="entry name" value="ANK"/>
    <property type="match status" value="5"/>
</dbReference>
<gene>
    <name evidence="11" type="ORF">Esi_0231_0007</name>
</gene>
<dbReference type="STRING" id="2880.D7FSB4"/>
<dbReference type="EMBL" id="FN649733">
    <property type="protein sequence ID" value="CBJ31055.1"/>
    <property type="molecule type" value="Genomic_DNA"/>
</dbReference>
<evidence type="ECO:0000313" key="12">
    <source>
        <dbReference type="Proteomes" id="UP000002630"/>
    </source>
</evidence>
<dbReference type="Proteomes" id="UP000002630">
    <property type="component" value="Linkage Group LG08"/>
</dbReference>
<dbReference type="EC" id="2.3.1.225" evidence="8"/>
<dbReference type="InterPro" id="IPR036770">
    <property type="entry name" value="Ankyrin_rpt-contain_sf"/>
</dbReference>
<proteinExistence type="inferred from homology"/>
<evidence type="ECO:0000256" key="4">
    <source>
        <dbReference type="ARBA" id="ARBA00022989"/>
    </source>
</evidence>
<feature type="repeat" description="ANK" evidence="7">
    <location>
        <begin position="226"/>
        <end position="259"/>
    </location>
</feature>
<feature type="region of interest" description="Disordered" evidence="9">
    <location>
        <begin position="1"/>
        <end position="28"/>
    </location>
</feature>
<comment type="subcellular location">
    <subcellularLocation>
        <location evidence="1">Membrane</location>
        <topology evidence="1">Multi-pass membrane protein</topology>
    </subcellularLocation>
</comment>
<feature type="repeat" description="ANK" evidence="7">
    <location>
        <begin position="191"/>
        <end position="223"/>
    </location>
</feature>
<keyword evidence="4 8" id="KW-1133">Transmembrane helix</keyword>
<organism evidence="11 12">
    <name type="scientific">Ectocarpus siliculosus</name>
    <name type="common">Brown alga</name>
    <name type="synonym">Conferva siliculosa</name>
    <dbReference type="NCBI Taxonomy" id="2880"/>
    <lineage>
        <taxon>Eukaryota</taxon>
        <taxon>Sar</taxon>
        <taxon>Stramenopiles</taxon>
        <taxon>Ochrophyta</taxon>
        <taxon>PX clade</taxon>
        <taxon>Phaeophyceae</taxon>
        <taxon>Ectocarpales</taxon>
        <taxon>Ectocarpaceae</taxon>
        <taxon>Ectocarpus</taxon>
    </lineage>
</organism>
<keyword evidence="3" id="KW-0677">Repeat</keyword>
<dbReference type="eggNOG" id="KOG0509">
    <property type="taxonomic scope" value="Eukaryota"/>
</dbReference>
<dbReference type="Pfam" id="PF00023">
    <property type="entry name" value="Ank"/>
    <property type="match status" value="1"/>
</dbReference>
<dbReference type="Pfam" id="PF12796">
    <property type="entry name" value="Ank_2"/>
    <property type="match status" value="1"/>
</dbReference>
<keyword evidence="8" id="KW-0012">Acyltransferase</keyword>
<keyword evidence="6 8" id="KW-0472">Membrane</keyword>
<comment type="domain">
    <text evidence="8">The DHHC domain is required for palmitoyltransferase activity.</text>
</comment>
<dbReference type="PROSITE" id="PS50088">
    <property type="entry name" value="ANK_REPEAT"/>
    <property type="match status" value="5"/>
</dbReference>
<dbReference type="InterPro" id="IPR001594">
    <property type="entry name" value="Palmitoyltrfase_DHHC"/>
</dbReference>
<feature type="repeat" description="ANK" evidence="7">
    <location>
        <begin position="326"/>
        <end position="359"/>
    </location>
</feature>
<dbReference type="Pfam" id="PF13606">
    <property type="entry name" value="Ank_3"/>
    <property type="match status" value="1"/>
</dbReference>
<dbReference type="PANTHER" id="PTHR24161:SF17">
    <property type="entry name" value="PALMITOYLTRANSFERASE"/>
    <property type="match status" value="1"/>
</dbReference>
<dbReference type="OrthoDB" id="163438at2759"/>
<name>D7FSB4_ECTSI</name>
<protein>
    <recommendedName>
        <fullName evidence="8">Palmitoyltransferase</fullName>
        <ecNumber evidence="8">2.3.1.225</ecNumber>
    </recommendedName>
</protein>
<evidence type="ECO:0000256" key="8">
    <source>
        <dbReference type="RuleBase" id="RU079119"/>
    </source>
</evidence>
<evidence type="ECO:0000313" key="11">
    <source>
        <dbReference type="EMBL" id="CBJ31055.1"/>
    </source>
</evidence>
<evidence type="ECO:0000256" key="7">
    <source>
        <dbReference type="PROSITE-ProRule" id="PRU00023"/>
    </source>
</evidence>
<dbReference type="GO" id="GO:0000139">
    <property type="term" value="C:Golgi membrane"/>
    <property type="evidence" value="ECO:0007669"/>
    <property type="project" value="TreeGrafter"/>
</dbReference>
<dbReference type="PROSITE" id="PS50297">
    <property type="entry name" value="ANK_REP_REGION"/>
    <property type="match status" value="3"/>
</dbReference>
<feature type="domain" description="Palmitoyltransferase DHHC" evidence="10">
    <location>
        <begin position="533"/>
        <end position="644"/>
    </location>
</feature>
<evidence type="ECO:0000256" key="6">
    <source>
        <dbReference type="ARBA" id="ARBA00023136"/>
    </source>
</evidence>